<comment type="caution">
    <text evidence="2">The sequence shown here is derived from an EMBL/GenBank/DDBJ whole genome shotgun (WGS) entry which is preliminary data.</text>
</comment>
<sequence>MKSILLTTQLGISVIGFMFLVLVNWYQGSELVSDIFEWKYTAKFSEFFNGGELITSSDQISQLDFFIYSAKHHPLTTGSMFAAFLYVLLSFFFLVQSFKKDKVQRNQI</sequence>
<accession>A0A1R1RZP2</accession>
<dbReference type="Pfam" id="PF14154">
    <property type="entry name" value="DUF4306"/>
    <property type="match status" value="1"/>
</dbReference>
<dbReference type="OrthoDB" id="2721142at2"/>
<reference evidence="2 3" key="1">
    <citation type="submission" date="2017-01" db="EMBL/GenBank/DDBJ databases">
        <title>Bacillus phylogenomics.</title>
        <authorList>
            <person name="Dunlap C."/>
        </authorList>
    </citation>
    <scope>NUCLEOTIDE SEQUENCE [LARGE SCALE GENOMIC DNA]</scope>
    <source>
        <strain evidence="2 3">NRRL B-41282</strain>
    </source>
</reference>
<organism evidence="2 3">
    <name type="scientific">Bacillus swezeyi</name>
    <dbReference type="NCBI Taxonomy" id="1925020"/>
    <lineage>
        <taxon>Bacteria</taxon>
        <taxon>Bacillati</taxon>
        <taxon>Bacillota</taxon>
        <taxon>Bacilli</taxon>
        <taxon>Bacillales</taxon>
        <taxon>Bacillaceae</taxon>
        <taxon>Bacillus</taxon>
    </lineage>
</organism>
<keyword evidence="3" id="KW-1185">Reference proteome</keyword>
<dbReference type="InterPro" id="IPR025440">
    <property type="entry name" value="DUF4306"/>
</dbReference>
<keyword evidence="1" id="KW-0812">Transmembrane</keyword>
<name>A0A1R1QIQ7_9BACI</name>
<protein>
    <recommendedName>
        <fullName evidence="4">DUF4306 domain-containing protein</fullName>
    </recommendedName>
</protein>
<feature type="transmembrane region" description="Helical" evidence="1">
    <location>
        <begin position="7"/>
        <end position="26"/>
    </location>
</feature>
<evidence type="ECO:0000313" key="2">
    <source>
        <dbReference type="EMBL" id="OMI04533.1"/>
    </source>
</evidence>
<gene>
    <name evidence="2" type="ORF">BW143_13860</name>
</gene>
<evidence type="ECO:0000313" key="3">
    <source>
        <dbReference type="Proteomes" id="UP000187367"/>
    </source>
</evidence>
<evidence type="ECO:0000256" key="1">
    <source>
        <dbReference type="SAM" id="Phobius"/>
    </source>
</evidence>
<proteinExistence type="predicted"/>
<dbReference type="EMBL" id="MTJL01000026">
    <property type="protein sequence ID" value="OMI04533.1"/>
    <property type="molecule type" value="Genomic_DNA"/>
</dbReference>
<dbReference type="RefSeq" id="WP_076760667.1">
    <property type="nucleotide sequence ID" value="NZ_JARMMH010000020.1"/>
</dbReference>
<evidence type="ECO:0008006" key="4">
    <source>
        <dbReference type="Google" id="ProtNLM"/>
    </source>
</evidence>
<dbReference type="AlphaFoldDB" id="A0A1R1QIQ7"/>
<keyword evidence="1" id="KW-1133">Transmembrane helix</keyword>
<feature type="transmembrane region" description="Helical" evidence="1">
    <location>
        <begin position="75"/>
        <end position="95"/>
    </location>
</feature>
<accession>A0A1R1QIQ7</accession>
<keyword evidence="1" id="KW-0472">Membrane</keyword>
<dbReference type="Proteomes" id="UP000187367">
    <property type="component" value="Unassembled WGS sequence"/>
</dbReference>